<sequence length="118" mass="12248">MTDPDTPTDPEQLRAEIEQTRAELGETVQELAAKADVKARAKQAAGDTAAKVRQKLSDVKGQAGQATGAVAERASTVKQQLAGSDLPAPMRRPLPLAAIAAAVAAVVVVIVVARRRTA</sequence>
<accession>A0A7W7G295</accession>
<dbReference type="RefSeq" id="WP_184952075.1">
    <property type="nucleotide sequence ID" value="NZ_BOMC01000056.1"/>
</dbReference>
<keyword evidence="1" id="KW-0812">Transmembrane</keyword>
<organism evidence="2 3">
    <name type="scientific">Paractinoplanes abujensis</name>
    <dbReference type="NCBI Taxonomy" id="882441"/>
    <lineage>
        <taxon>Bacteria</taxon>
        <taxon>Bacillati</taxon>
        <taxon>Actinomycetota</taxon>
        <taxon>Actinomycetes</taxon>
        <taxon>Micromonosporales</taxon>
        <taxon>Micromonosporaceae</taxon>
        <taxon>Paractinoplanes</taxon>
    </lineage>
</organism>
<dbReference type="EMBL" id="JACHMF010000001">
    <property type="protein sequence ID" value="MBB4693459.1"/>
    <property type="molecule type" value="Genomic_DNA"/>
</dbReference>
<keyword evidence="1" id="KW-1133">Transmembrane helix</keyword>
<dbReference type="Proteomes" id="UP000542742">
    <property type="component" value="Unassembled WGS sequence"/>
</dbReference>
<keyword evidence="1" id="KW-0472">Membrane</keyword>
<reference evidence="2 3" key="1">
    <citation type="submission" date="2020-08" db="EMBL/GenBank/DDBJ databases">
        <title>Sequencing the genomes of 1000 actinobacteria strains.</title>
        <authorList>
            <person name="Klenk H.-P."/>
        </authorList>
    </citation>
    <scope>NUCLEOTIDE SEQUENCE [LARGE SCALE GENOMIC DNA]</scope>
    <source>
        <strain evidence="2 3">DSM 45518</strain>
    </source>
</reference>
<dbReference type="InterPro" id="IPR022062">
    <property type="entry name" value="DUF3618"/>
</dbReference>
<name>A0A7W7G295_9ACTN</name>
<protein>
    <submittedName>
        <fullName evidence="2">Preprotein translocase subunit SecF</fullName>
    </submittedName>
</protein>
<feature type="transmembrane region" description="Helical" evidence="1">
    <location>
        <begin position="94"/>
        <end position="113"/>
    </location>
</feature>
<evidence type="ECO:0000256" key="1">
    <source>
        <dbReference type="SAM" id="Phobius"/>
    </source>
</evidence>
<keyword evidence="3" id="KW-1185">Reference proteome</keyword>
<proteinExistence type="predicted"/>
<evidence type="ECO:0000313" key="3">
    <source>
        <dbReference type="Proteomes" id="UP000542742"/>
    </source>
</evidence>
<dbReference type="Pfam" id="PF12277">
    <property type="entry name" value="DUF3618"/>
    <property type="match status" value="1"/>
</dbReference>
<comment type="caution">
    <text evidence="2">The sequence shown here is derived from an EMBL/GenBank/DDBJ whole genome shotgun (WGS) entry which is preliminary data.</text>
</comment>
<evidence type="ECO:0000313" key="2">
    <source>
        <dbReference type="EMBL" id="MBB4693459.1"/>
    </source>
</evidence>
<gene>
    <name evidence="2" type="ORF">BKA14_003607</name>
</gene>
<dbReference type="AlphaFoldDB" id="A0A7W7G295"/>